<reference evidence="2 3" key="1">
    <citation type="submission" date="2024-04" db="EMBL/GenBank/DDBJ databases">
        <title>Isolation of an actinomycete strain from pig manure.</title>
        <authorList>
            <person name="Gong T."/>
            <person name="Yu Z."/>
            <person name="An M."/>
            <person name="Wei C."/>
            <person name="Yang W."/>
            <person name="Liu L."/>
        </authorList>
    </citation>
    <scope>NUCLEOTIDE SEQUENCE [LARGE SCALE GENOMIC DNA]</scope>
    <source>
        <strain evidence="2 3">ZF39</strain>
    </source>
</reference>
<name>A0ABZ3FVS9_9ACTN</name>
<accession>A0ABZ3FVS9</accession>
<keyword evidence="3" id="KW-1185">Reference proteome</keyword>
<protein>
    <submittedName>
        <fullName evidence="2">Uncharacterized protein</fullName>
    </submittedName>
</protein>
<dbReference type="EMBL" id="CP154795">
    <property type="protein sequence ID" value="XAN09174.1"/>
    <property type="molecule type" value="Genomic_DNA"/>
</dbReference>
<evidence type="ECO:0000313" key="3">
    <source>
        <dbReference type="Proteomes" id="UP001442841"/>
    </source>
</evidence>
<organism evidence="2 3">
    <name type="scientific">Ammonicoccus fulvus</name>
    <dbReference type="NCBI Taxonomy" id="3138240"/>
    <lineage>
        <taxon>Bacteria</taxon>
        <taxon>Bacillati</taxon>
        <taxon>Actinomycetota</taxon>
        <taxon>Actinomycetes</taxon>
        <taxon>Propionibacteriales</taxon>
        <taxon>Propionibacteriaceae</taxon>
        <taxon>Ammonicoccus</taxon>
    </lineage>
</organism>
<evidence type="ECO:0000256" key="1">
    <source>
        <dbReference type="SAM" id="MobiDB-lite"/>
    </source>
</evidence>
<evidence type="ECO:0000313" key="2">
    <source>
        <dbReference type="EMBL" id="XAN09174.1"/>
    </source>
</evidence>
<dbReference type="RefSeq" id="WP_425310631.1">
    <property type="nucleotide sequence ID" value="NZ_CP154795.1"/>
</dbReference>
<dbReference type="Proteomes" id="UP001442841">
    <property type="component" value="Chromosome"/>
</dbReference>
<proteinExistence type="predicted"/>
<feature type="region of interest" description="Disordered" evidence="1">
    <location>
        <begin position="1"/>
        <end position="20"/>
    </location>
</feature>
<gene>
    <name evidence="2" type="ORF">AADG42_18235</name>
</gene>
<sequence>MQQPTLTPTPRDPRAPRCPDWCELPAGHGYDLQDADGQHRDHSWRPFTDPEVRLVIFQRETRTPMSRIVVGPVETLLAAEEAENLTPERLRQIADRLRDAANLVETIEQAASRPALRAIDGSRR</sequence>